<dbReference type="SUPFAM" id="SSF48371">
    <property type="entry name" value="ARM repeat"/>
    <property type="match status" value="1"/>
</dbReference>
<evidence type="ECO:0000259" key="6">
    <source>
        <dbReference type="Pfam" id="PF11698"/>
    </source>
</evidence>
<keyword evidence="3 5" id="KW-0375">Hydrogen ion transport</keyword>
<evidence type="ECO:0000256" key="5">
    <source>
        <dbReference type="PIRNR" id="PIRNR032184"/>
    </source>
</evidence>
<dbReference type="InterPro" id="IPR038497">
    <property type="entry name" value="ATPase_V1-cplx_hsu_C_sf"/>
</dbReference>
<feature type="domain" description="ATPase V1 complex subunit H C-terminal" evidence="6">
    <location>
        <begin position="327"/>
        <end position="442"/>
    </location>
</feature>
<proteinExistence type="inferred from homology"/>
<dbReference type="GO" id="GO:0000329">
    <property type="term" value="C:fungal-type vacuole membrane"/>
    <property type="evidence" value="ECO:0007669"/>
    <property type="project" value="TreeGrafter"/>
</dbReference>
<accession>A0AAF0AW64</accession>
<dbReference type="Gene3D" id="1.25.40.150">
    <property type="entry name" value="V-type ATPase, subunit H, C-terminal domain"/>
    <property type="match status" value="1"/>
</dbReference>
<reference evidence="7 8" key="1">
    <citation type="journal article" date="2023" name="G3 (Bethesda)">
        <title>A high-quality reference genome for the fission yeast Schizosaccharomyces osmophilus.</title>
        <authorList>
            <person name="Jia G.S."/>
            <person name="Zhang W.C."/>
            <person name="Liang Y."/>
            <person name="Liu X.H."/>
            <person name="Rhind N."/>
            <person name="Pidoux A."/>
            <person name="Brysch-Herzberg M."/>
            <person name="Du L.L."/>
        </authorList>
    </citation>
    <scope>NUCLEOTIDE SEQUENCE [LARGE SCALE GENOMIC DNA]</scope>
    <source>
        <strain evidence="7 8">CBS 15793</strain>
    </source>
</reference>
<evidence type="ECO:0000256" key="2">
    <source>
        <dbReference type="ARBA" id="ARBA00022448"/>
    </source>
</evidence>
<dbReference type="EMBL" id="CP115612">
    <property type="protein sequence ID" value="WBW73173.1"/>
    <property type="molecule type" value="Genomic_DNA"/>
</dbReference>
<evidence type="ECO:0000313" key="8">
    <source>
        <dbReference type="Proteomes" id="UP001212411"/>
    </source>
</evidence>
<comment type="similarity">
    <text evidence="1 5">Belongs to the V-ATPase H subunit family.</text>
</comment>
<dbReference type="PANTHER" id="PTHR10698">
    <property type="entry name" value="V-TYPE PROTON ATPASE SUBUNIT H"/>
    <property type="match status" value="1"/>
</dbReference>
<dbReference type="InterPro" id="IPR011989">
    <property type="entry name" value="ARM-like"/>
</dbReference>
<evidence type="ECO:0000256" key="1">
    <source>
        <dbReference type="ARBA" id="ARBA00008613"/>
    </source>
</evidence>
<dbReference type="InterPro" id="IPR011987">
    <property type="entry name" value="ATPase_V1-cplx_hsu_C"/>
</dbReference>
<dbReference type="KEGG" id="som:SOMG_03648"/>
<keyword evidence="4 5" id="KW-0406">Ion transport</keyword>
<name>A0AAF0AW64_9SCHI</name>
<dbReference type="PANTHER" id="PTHR10698:SF0">
    <property type="entry name" value="V-TYPE PROTON ATPASE SUBUNIT H"/>
    <property type="match status" value="1"/>
</dbReference>
<evidence type="ECO:0000313" key="7">
    <source>
        <dbReference type="EMBL" id="WBW73173.1"/>
    </source>
</evidence>
<dbReference type="Proteomes" id="UP001212411">
    <property type="component" value="Chromosome 2"/>
</dbReference>
<dbReference type="InterPro" id="IPR004908">
    <property type="entry name" value="ATPase_V1-cplx_hsu"/>
</dbReference>
<dbReference type="RefSeq" id="XP_056037416.1">
    <property type="nucleotide sequence ID" value="XM_056182437.1"/>
</dbReference>
<keyword evidence="2 5" id="KW-0813">Transport</keyword>
<dbReference type="AlphaFoldDB" id="A0AAF0AW64"/>
<evidence type="ECO:0000256" key="4">
    <source>
        <dbReference type="ARBA" id="ARBA00023065"/>
    </source>
</evidence>
<dbReference type="PIRSF" id="PIRSF032184">
    <property type="entry name" value="ATPase_V1_H"/>
    <property type="match status" value="1"/>
</dbReference>
<dbReference type="GO" id="GO:0000221">
    <property type="term" value="C:vacuolar proton-transporting V-type ATPase, V1 domain"/>
    <property type="evidence" value="ECO:0007669"/>
    <property type="project" value="UniProtKB-UniRule"/>
</dbReference>
<dbReference type="Gene3D" id="1.25.10.10">
    <property type="entry name" value="Leucine-rich Repeat Variant"/>
    <property type="match status" value="1"/>
</dbReference>
<comment type="function">
    <text evidence="5">Subunit of the V1 complex of vacuolar(H+)-ATPase (V-ATPase), a multisubunit enzyme composed of a peripheral complex (V1) that hydrolyzes ATP and a membrane integral complex (V0) that translocates protons. V-ATPase is responsible for acidifying and maintaining the pH of intracellular compartments.</text>
</comment>
<dbReference type="Pfam" id="PF03224">
    <property type="entry name" value="V-ATPase_H_N"/>
    <property type="match status" value="1"/>
</dbReference>
<sequence length="444" mass="50879">MASDDINFENVASPPPAALDNPKIDRVVDNARSAAIPWHGYQRSGILTESEYELISDVVGKSIDVYKRFVESDVKLYTNLFLKLFSITTNPDILHYAFVKVADALLNSKDFSLFFIPLLFKFLKENESYFDNLGDDGKLLFARVFALANLYVACSCPKMFTVFLEYLSKLMISSDNCLCLFAAQCLASMLSLKAHRYAVWAEGSCPSRLAELLRTSSDSQLQYYSLFCFWLLTFESPIAKEVNKPFDLVNVMVQIARSDTKIKVYRLILAIFSNLLQKAPNENIFTMLLENVDKVVKVLQRRKWADEEILGYMEYILSTLEVSSQHLSTFDIYKSEIKSGQLQWSPSHRSEQFWMENVTKLNSDNCSLLKKLFQKLQTNDNSTSLAVACHDLGAYITYYPKGKSVLVKYGMKQRIMELMSHPDPEVRFEALNTVQRLMTEVWNN</sequence>
<keyword evidence="8" id="KW-1185">Reference proteome</keyword>
<organism evidence="7 8">
    <name type="scientific">Schizosaccharomyces osmophilus</name>
    <dbReference type="NCBI Taxonomy" id="2545709"/>
    <lineage>
        <taxon>Eukaryota</taxon>
        <taxon>Fungi</taxon>
        <taxon>Dikarya</taxon>
        <taxon>Ascomycota</taxon>
        <taxon>Taphrinomycotina</taxon>
        <taxon>Schizosaccharomycetes</taxon>
        <taxon>Schizosaccharomycetales</taxon>
        <taxon>Schizosaccharomycetaceae</taxon>
        <taxon>Schizosaccharomyces</taxon>
    </lineage>
</organism>
<dbReference type="GO" id="GO:0046961">
    <property type="term" value="F:proton-transporting ATPase activity, rotational mechanism"/>
    <property type="evidence" value="ECO:0007669"/>
    <property type="project" value="UniProtKB-UniRule"/>
</dbReference>
<gene>
    <name evidence="7" type="primary">vma13</name>
    <name evidence="7" type="ORF">SOMG_03648</name>
</gene>
<dbReference type="InterPro" id="IPR016024">
    <property type="entry name" value="ARM-type_fold"/>
</dbReference>
<dbReference type="GeneID" id="80877126"/>
<protein>
    <recommendedName>
        <fullName evidence="5">V-type proton ATPase subunit H</fullName>
    </recommendedName>
</protein>
<evidence type="ECO:0000256" key="3">
    <source>
        <dbReference type="ARBA" id="ARBA00022781"/>
    </source>
</evidence>
<dbReference type="Pfam" id="PF11698">
    <property type="entry name" value="V-ATPase_H_C"/>
    <property type="match status" value="1"/>
</dbReference>
<comment type="subunit">
    <text evidence="5">V-ATPase is a heteromultimeric enzyme made up of two complexes: the ATP-hydrolytic V1 complex and the proton translocation V0 complex.</text>
</comment>